<name>A0A5C6BI18_9PLAN</name>
<evidence type="ECO:0000256" key="1">
    <source>
        <dbReference type="SAM" id="SignalP"/>
    </source>
</evidence>
<feature type="chain" id="PRO_5023030138" description="TNFR-Cys domain-containing protein" evidence="1">
    <location>
        <begin position="23"/>
        <end position="148"/>
    </location>
</feature>
<accession>A0A5C6BI18</accession>
<evidence type="ECO:0008006" key="4">
    <source>
        <dbReference type="Google" id="ProtNLM"/>
    </source>
</evidence>
<keyword evidence="3" id="KW-1185">Reference proteome</keyword>
<reference evidence="2 3" key="1">
    <citation type="submission" date="2019-02" db="EMBL/GenBank/DDBJ databases">
        <title>Deep-cultivation of Planctomycetes and their phenomic and genomic characterization uncovers novel biology.</title>
        <authorList>
            <person name="Wiegand S."/>
            <person name="Jogler M."/>
            <person name="Boedeker C."/>
            <person name="Pinto D."/>
            <person name="Vollmers J."/>
            <person name="Rivas-Marin E."/>
            <person name="Kohn T."/>
            <person name="Peeters S.H."/>
            <person name="Heuer A."/>
            <person name="Rast P."/>
            <person name="Oberbeckmann S."/>
            <person name="Bunk B."/>
            <person name="Jeske O."/>
            <person name="Meyerdierks A."/>
            <person name="Storesund J.E."/>
            <person name="Kallscheuer N."/>
            <person name="Luecker S."/>
            <person name="Lage O.M."/>
            <person name="Pohl T."/>
            <person name="Merkel B.J."/>
            <person name="Hornburger P."/>
            <person name="Mueller R.-W."/>
            <person name="Bruemmer F."/>
            <person name="Labrenz M."/>
            <person name="Spormann A.M."/>
            <person name="Op Den Camp H."/>
            <person name="Overmann J."/>
            <person name="Amann R."/>
            <person name="Jetten M.S.M."/>
            <person name="Mascher T."/>
            <person name="Medema M.H."/>
            <person name="Devos D.P."/>
            <person name="Kaster A.-K."/>
            <person name="Ovreas L."/>
            <person name="Rohde M."/>
            <person name="Galperin M.Y."/>
            <person name="Jogler C."/>
        </authorList>
    </citation>
    <scope>NUCLEOTIDE SEQUENCE [LARGE SCALE GENOMIC DNA]</scope>
    <source>
        <strain evidence="2 3">CA54</strain>
    </source>
</reference>
<protein>
    <recommendedName>
        <fullName evidence="4">TNFR-Cys domain-containing protein</fullName>
    </recommendedName>
</protein>
<feature type="signal peptide" evidence="1">
    <location>
        <begin position="1"/>
        <end position="22"/>
    </location>
</feature>
<evidence type="ECO:0000313" key="3">
    <source>
        <dbReference type="Proteomes" id="UP000320735"/>
    </source>
</evidence>
<dbReference type="RefSeq" id="WP_146368966.1">
    <property type="nucleotide sequence ID" value="NZ_SJPP01000001.1"/>
</dbReference>
<comment type="caution">
    <text evidence="2">The sequence shown here is derived from an EMBL/GenBank/DDBJ whole genome shotgun (WGS) entry which is preliminary data.</text>
</comment>
<dbReference type="Proteomes" id="UP000320735">
    <property type="component" value="Unassembled WGS sequence"/>
</dbReference>
<dbReference type="AlphaFoldDB" id="A0A5C6BI18"/>
<dbReference type="OrthoDB" id="9926587at2"/>
<dbReference type="EMBL" id="SJPP01000001">
    <property type="protein sequence ID" value="TWU11347.1"/>
    <property type="molecule type" value="Genomic_DNA"/>
</dbReference>
<gene>
    <name evidence="2" type="ORF">CA54_01540</name>
</gene>
<proteinExistence type="predicted"/>
<evidence type="ECO:0000313" key="2">
    <source>
        <dbReference type="EMBL" id="TWU11347.1"/>
    </source>
</evidence>
<sequence length="148" mass="15629" precursor="true">MRNHALSTMFAALSLFVCVGCATTESGSVFRGQEPCGECQSCQNGGYGGSYGGGYAGDGCPGGCQDGSCYDGMCGDDCYGDCRGGCRGGCRGRMRGLCRFPDKWSGSNVHHYNSSMVPQCNVGTGMPMMVQYPYYATKGPDCFFYCGD</sequence>
<keyword evidence="1" id="KW-0732">Signal</keyword>
<organism evidence="2 3">
    <name type="scientific">Symmachiella macrocystis</name>
    <dbReference type="NCBI Taxonomy" id="2527985"/>
    <lineage>
        <taxon>Bacteria</taxon>
        <taxon>Pseudomonadati</taxon>
        <taxon>Planctomycetota</taxon>
        <taxon>Planctomycetia</taxon>
        <taxon>Planctomycetales</taxon>
        <taxon>Planctomycetaceae</taxon>
        <taxon>Symmachiella</taxon>
    </lineage>
</organism>